<dbReference type="EnsemblMetazoa" id="XM_011683643">
    <property type="protein sequence ID" value="XP_011681945"/>
    <property type="gene ID" value="LOC105446620"/>
</dbReference>
<proteinExistence type="inferred from homology"/>
<keyword evidence="6 21" id="KW-0479">Metal-binding</keyword>
<dbReference type="Pfam" id="PF00067">
    <property type="entry name" value="p450"/>
    <property type="match status" value="1"/>
</dbReference>
<comment type="subcellular location">
    <subcellularLocation>
        <location evidence="1">Endomembrane system</location>
        <topology evidence="1">Peripheral membrane protein</topology>
    </subcellularLocation>
    <subcellularLocation>
        <location evidence="3">Endoplasmic reticulum membrane</location>
    </subcellularLocation>
    <subcellularLocation>
        <location evidence="2">Microsome membrane</location>
    </subcellularLocation>
</comment>
<organism evidence="23 24">
    <name type="scientific">Strongylocentrotus purpuratus</name>
    <name type="common">Purple sea urchin</name>
    <dbReference type="NCBI Taxonomy" id="7668"/>
    <lineage>
        <taxon>Eukaryota</taxon>
        <taxon>Metazoa</taxon>
        <taxon>Echinodermata</taxon>
        <taxon>Eleutherozoa</taxon>
        <taxon>Echinozoa</taxon>
        <taxon>Echinoidea</taxon>
        <taxon>Euechinoidea</taxon>
        <taxon>Echinacea</taxon>
        <taxon>Camarodonta</taxon>
        <taxon>Echinidea</taxon>
        <taxon>Strongylocentrotidae</taxon>
        <taxon>Strongylocentrotus</taxon>
    </lineage>
</organism>
<dbReference type="GO" id="GO:0004509">
    <property type="term" value="F:steroid 21-monooxygenase activity"/>
    <property type="evidence" value="ECO:0007669"/>
    <property type="project" value="UniProtKB-EC"/>
</dbReference>
<evidence type="ECO:0000313" key="24">
    <source>
        <dbReference type="Proteomes" id="UP000007110"/>
    </source>
</evidence>
<keyword evidence="13" id="KW-0472">Membrane</keyword>
<comment type="cofactor">
    <cofactor evidence="21">
        <name>heme</name>
        <dbReference type="ChEBI" id="CHEBI:30413"/>
    </cofactor>
</comment>
<evidence type="ECO:0000256" key="14">
    <source>
        <dbReference type="ARBA" id="ARBA00044040"/>
    </source>
</evidence>
<dbReference type="PANTHER" id="PTHR24289:SF1">
    <property type="entry name" value="STEROID 17-ALPHA-HYDROXYLASE_17,20 LYASE"/>
    <property type="match status" value="1"/>
</dbReference>
<dbReference type="PRINTS" id="PR00385">
    <property type="entry name" value="P450"/>
</dbReference>
<dbReference type="GO" id="GO:0008202">
    <property type="term" value="P:steroid metabolic process"/>
    <property type="evidence" value="ECO:0007669"/>
    <property type="project" value="UniProtKB-ARBA"/>
</dbReference>
<dbReference type="GO" id="GO:0020037">
    <property type="term" value="F:heme binding"/>
    <property type="evidence" value="ECO:0000318"/>
    <property type="project" value="GO_Central"/>
</dbReference>
<keyword evidence="9 22" id="KW-0560">Oxidoreductase</keyword>
<keyword evidence="24" id="KW-1185">Reference proteome</keyword>
<dbReference type="SUPFAM" id="SSF48264">
    <property type="entry name" value="Cytochrome P450"/>
    <property type="match status" value="1"/>
</dbReference>
<evidence type="ECO:0000256" key="12">
    <source>
        <dbReference type="ARBA" id="ARBA00023121"/>
    </source>
</evidence>
<dbReference type="PANTHER" id="PTHR24289">
    <property type="entry name" value="STEROID 17-ALPHA-HYDROXYLASE/17,20 LYASE"/>
    <property type="match status" value="1"/>
</dbReference>
<evidence type="ECO:0000256" key="13">
    <source>
        <dbReference type="ARBA" id="ARBA00023136"/>
    </source>
</evidence>
<keyword evidence="10 21" id="KW-0408">Iron</keyword>
<dbReference type="InterPro" id="IPR001128">
    <property type="entry name" value="Cyt_P450"/>
</dbReference>
<protein>
    <recommendedName>
        <fullName evidence="15">Steroid 21-hydroxylase</fullName>
        <ecNumber evidence="14">1.14.14.16</ecNumber>
    </recommendedName>
    <alternativeName>
        <fullName evidence="19">21-OHase</fullName>
    </alternativeName>
    <alternativeName>
        <fullName evidence="16">Cytochrome P-450c21</fullName>
    </alternativeName>
    <alternativeName>
        <fullName evidence="20">Cytochrome P450 21</fullName>
    </alternativeName>
    <alternativeName>
        <fullName evidence="18">Cytochrome P450 XXI</fullName>
    </alternativeName>
    <alternativeName>
        <fullName evidence="17">Cytochrome P450-C21</fullName>
    </alternativeName>
</protein>
<comment type="similarity">
    <text evidence="4 22">Belongs to the cytochrome P450 family.</text>
</comment>
<evidence type="ECO:0000256" key="11">
    <source>
        <dbReference type="ARBA" id="ARBA00023033"/>
    </source>
</evidence>
<evidence type="ECO:0000313" key="23">
    <source>
        <dbReference type="EnsemblMetazoa" id="XP_011681945"/>
    </source>
</evidence>
<dbReference type="GeneID" id="105446620"/>
<keyword evidence="11 22" id="KW-0503">Monooxygenase</keyword>
<name>A0A7M7LWM4_STRPU</name>
<dbReference type="Proteomes" id="UP000007110">
    <property type="component" value="Unassembled WGS sequence"/>
</dbReference>
<dbReference type="InterPro" id="IPR002401">
    <property type="entry name" value="Cyt_P450_E_grp-I"/>
</dbReference>
<dbReference type="RefSeq" id="XP_011681945.2">
    <property type="nucleotide sequence ID" value="XM_011683643.2"/>
</dbReference>
<dbReference type="OMA" id="WHKPYEF"/>
<keyword evidence="8" id="KW-0492">Microsome</keyword>
<reference evidence="24" key="1">
    <citation type="submission" date="2015-02" db="EMBL/GenBank/DDBJ databases">
        <title>Genome sequencing for Strongylocentrotus purpuratus.</title>
        <authorList>
            <person name="Murali S."/>
            <person name="Liu Y."/>
            <person name="Vee V."/>
            <person name="English A."/>
            <person name="Wang M."/>
            <person name="Skinner E."/>
            <person name="Han Y."/>
            <person name="Muzny D.M."/>
            <person name="Worley K.C."/>
            <person name="Gibbs R.A."/>
        </authorList>
    </citation>
    <scope>NUCLEOTIDE SEQUENCE</scope>
</reference>
<evidence type="ECO:0000256" key="17">
    <source>
        <dbReference type="ARBA" id="ARBA00044265"/>
    </source>
</evidence>
<evidence type="ECO:0000256" key="7">
    <source>
        <dbReference type="ARBA" id="ARBA00022824"/>
    </source>
</evidence>
<evidence type="ECO:0000256" key="8">
    <source>
        <dbReference type="ARBA" id="ARBA00022848"/>
    </source>
</evidence>
<evidence type="ECO:0000256" key="19">
    <source>
        <dbReference type="ARBA" id="ARBA00044304"/>
    </source>
</evidence>
<dbReference type="AlphaFoldDB" id="A0A7M7LWM4"/>
<dbReference type="Gene3D" id="1.10.630.10">
    <property type="entry name" value="Cytochrome P450"/>
    <property type="match status" value="1"/>
</dbReference>
<dbReference type="InterPro" id="IPR017972">
    <property type="entry name" value="Cyt_P450_CS"/>
</dbReference>
<dbReference type="GO" id="GO:0005506">
    <property type="term" value="F:iron ion binding"/>
    <property type="evidence" value="ECO:0007669"/>
    <property type="project" value="InterPro"/>
</dbReference>
<evidence type="ECO:0000256" key="9">
    <source>
        <dbReference type="ARBA" id="ARBA00023002"/>
    </source>
</evidence>
<dbReference type="GO" id="GO:0016712">
    <property type="term" value="F:oxidoreductase activity, acting on paired donors, with incorporation or reduction of molecular oxygen, reduced flavin or flavoprotein as one donor, and incorporation of one atom of oxygen"/>
    <property type="evidence" value="ECO:0000318"/>
    <property type="project" value="GO_Central"/>
</dbReference>
<dbReference type="PRINTS" id="PR00463">
    <property type="entry name" value="EP450I"/>
</dbReference>
<evidence type="ECO:0000256" key="18">
    <source>
        <dbReference type="ARBA" id="ARBA00044282"/>
    </source>
</evidence>
<sequence length="547" mass="62271">MDSASQLLLLHPTSVILPYGHSFENFTLNLYDMLSIKTTALQPVSAPHGSMAPILIPLMIIVSIIVYYCQEWMEFNVDKVPLGPTSLPFIGNVLQLKSKALHLSLTDMAAKFGNVFSMKLGRQRVVVLNDAQTVKTAYNGPNFTNRPSVFSIEFFVSKGFMACQKKHDFRIHTKLMKHAFQAVTYTSLGDKLVEEAMDLINQFDSYNGDAFNPREDLNLVSLNILHNIAFGKRYQKGDTELHEIFDYSSRIMKGVSPVHPVNLIPWLQRYPNPWMKDLSDARDKRDNMLLRFYEEHKETYVEGEIRDMVDALIKVEQDAEEAGDMETLRLLSPLHIITNIWTIFFAGTDTIHNALLWVLLYMAVFPEVQRKVQEEIDRVIGDRTPCLEDEQTLPYLCATFYETLRFSCLSLLGVPHAAVCDTTLNGYHIPAGTQVLANFWAINHDETTWDNPSEFRPERFLNDNGQLRNMKDFPHFMPFSTGRRACLGKNIGKSGIIVLSACLLQKLNIAVPTGEGAQQPTLEPEVHFDLVPKQYDIVVTRRDSMRS</sequence>
<dbReference type="GO" id="GO:0005789">
    <property type="term" value="C:endoplasmic reticulum membrane"/>
    <property type="evidence" value="ECO:0007669"/>
    <property type="project" value="UniProtKB-SubCell"/>
</dbReference>
<dbReference type="InterPro" id="IPR036396">
    <property type="entry name" value="Cyt_P450_sf"/>
</dbReference>
<dbReference type="KEGG" id="spu:105446620"/>
<evidence type="ECO:0000256" key="3">
    <source>
        <dbReference type="ARBA" id="ARBA00004586"/>
    </source>
</evidence>
<dbReference type="PROSITE" id="PS00086">
    <property type="entry name" value="CYTOCHROME_P450"/>
    <property type="match status" value="1"/>
</dbReference>
<evidence type="ECO:0000256" key="15">
    <source>
        <dbReference type="ARBA" id="ARBA00044116"/>
    </source>
</evidence>
<keyword evidence="7" id="KW-0256">Endoplasmic reticulum</keyword>
<evidence type="ECO:0000256" key="16">
    <source>
        <dbReference type="ARBA" id="ARBA00044217"/>
    </source>
</evidence>
<dbReference type="FunFam" id="1.10.630.10:FF:000049">
    <property type="entry name" value="steroid 21-hydroxylase isoform X1"/>
    <property type="match status" value="1"/>
</dbReference>
<evidence type="ECO:0000256" key="22">
    <source>
        <dbReference type="RuleBase" id="RU000461"/>
    </source>
</evidence>
<evidence type="ECO:0000256" key="20">
    <source>
        <dbReference type="ARBA" id="ARBA00044342"/>
    </source>
</evidence>
<evidence type="ECO:0000256" key="5">
    <source>
        <dbReference type="ARBA" id="ARBA00022617"/>
    </source>
</evidence>
<feature type="binding site" description="axial binding residue" evidence="21">
    <location>
        <position position="486"/>
    </location>
    <ligand>
        <name>heme</name>
        <dbReference type="ChEBI" id="CHEBI:30413"/>
    </ligand>
    <ligandPart>
        <name>Fe</name>
        <dbReference type="ChEBI" id="CHEBI:18248"/>
    </ligandPart>
</feature>
<dbReference type="OrthoDB" id="1470350at2759"/>
<evidence type="ECO:0000256" key="1">
    <source>
        <dbReference type="ARBA" id="ARBA00004184"/>
    </source>
</evidence>
<keyword evidence="12" id="KW-0446">Lipid-binding</keyword>
<dbReference type="EC" id="1.14.14.16" evidence="14"/>
<dbReference type="InParanoid" id="A0A7M7LWM4"/>
<accession>A0A7M7LWM4</accession>
<evidence type="ECO:0000256" key="21">
    <source>
        <dbReference type="PIRSR" id="PIRSR602401-1"/>
    </source>
</evidence>
<keyword evidence="5 21" id="KW-0349">Heme</keyword>
<evidence type="ECO:0000256" key="2">
    <source>
        <dbReference type="ARBA" id="ARBA00004524"/>
    </source>
</evidence>
<evidence type="ECO:0000256" key="10">
    <source>
        <dbReference type="ARBA" id="ARBA00023004"/>
    </source>
</evidence>
<evidence type="ECO:0000256" key="4">
    <source>
        <dbReference type="ARBA" id="ARBA00010617"/>
    </source>
</evidence>
<reference evidence="23" key="2">
    <citation type="submission" date="2021-01" db="UniProtKB">
        <authorList>
            <consortium name="EnsemblMetazoa"/>
        </authorList>
    </citation>
    <scope>IDENTIFICATION</scope>
</reference>
<dbReference type="GO" id="GO:0008289">
    <property type="term" value="F:lipid binding"/>
    <property type="evidence" value="ECO:0007669"/>
    <property type="project" value="UniProtKB-KW"/>
</dbReference>
<evidence type="ECO:0000256" key="6">
    <source>
        <dbReference type="ARBA" id="ARBA00022723"/>
    </source>
</evidence>
<dbReference type="GO" id="GO:0008610">
    <property type="term" value="P:lipid biosynthetic process"/>
    <property type="evidence" value="ECO:0007669"/>
    <property type="project" value="UniProtKB-ARBA"/>
</dbReference>